<evidence type="ECO:0000256" key="1">
    <source>
        <dbReference type="ARBA" id="ARBA00022729"/>
    </source>
</evidence>
<accession>Q2GGJ8</accession>
<dbReference type="InterPro" id="IPR037873">
    <property type="entry name" value="BamE-like"/>
</dbReference>
<gene>
    <name evidence="2" type="ordered locus">ECH_0625</name>
</gene>
<sequence length="133" mass="15353">MLTRVIYIALFLLSSCHTISIHHGYPASEVNLWNNVKVGDLSSQVIQLIGDPCIIEENVWYYVSYSIYKKRFFSTKEYESLVLKITFDSQANKVTDIQNIKVDRKSLVKLLKKNTPVTGIHDSLLRQFSNKLQ</sequence>
<dbReference type="PROSITE" id="PS51257">
    <property type="entry name" value="PROKAR_LIPOPROTEIN"/>
    <property type="match status" value="1"/>
</dbReference>
<name>Q2GGJ8_EHRCR</name>
<dbReference type="OrthoDB" id="7162869at2"/>
<dbReference type="Gene3D" id="3.30.1450.10">
    <property type="match status" value="1"/>
</dbReference>
<keyword evidence="1" id="KW-0732">Signal</keyword>
<keyword evidence="3" id="KW-1185">Reference proteome</keyword>
<dbReference type="EMBL" id="CP000236">
    <property type="protein sequence ID" value="ABD44902.1"/>
    <property type="molecule type" value="Genomic_DNA"/>
</dbReference>
<evidence type="ECO:0000313" key="2">
    <source>
        <dbReference type="EMBL" id="ABD44902.1"/>
    </source>
</evidence>
<dbReference type="STRING" id="205920.ECH_0625"/>
<organism evidence="2 3">
    <name type="scientific">Ehrlichia chaffeensis (strain ATCC CRL-10679 / Arkansas)</name>
    <dbReference type="NCBI Taxonomy" id="205920"/>
    <lineage>
        <taxon>Bacteria</taxon>
        <taxon>Pseudomonadati</taxon>
        <taxon>Pseudomonadota</taxon>
        <taxon>Alphaproteobacteria</taxon>
        <taxon>Rickettsiales</taxon>
        <taxon>Anaplasmataceae</taxon>
        <taxon>Ehrlichia</taxon>
    </lineage>
</organism>
<dbReference type="HOGENOM" id="CLU_149220_0_0_5"/>
<proteinExistence type="predicted"/>
<dbReference type="KEGG" id="ech:ECH_0625"/>
<evidence type="ECO:0000313" key="3">
    <source>
        <dbReference type="Proteomes" id="UP000008320"/>
    </source>
</evidence>
<protein>
    <submittedName>
        <fullName evidence="2">Lipoprotein</fullName>
    </submittedName>
</protein>
<reference evidence="2 3" key="1">
    <citation type="journal article" date="2006" name="PLoS Genet.">
        <title>Comparative genomics of emerging human ehrlichiosis agents.</title>
        <authorList>
            <person name="Dunning Hotopp J.C."/>
            <person name="Lin M."/>
            <person name="Madupu R."/>
            <person name="Crabtree J."/>
            <person name="Angiuoli S.V."/>
            <person name="Eisen J.A."/>
            <person name="Seshadri R."/>
            <person name="Ren Q."/>
            <person name="Wu M."/>
            <person name="Utterback T.R."/>
            <person name="Smith S."/>
            <person name="Lewis M."/>
            <person name="Khouri H."/>
            <person name="Zhang C."/>
            <person name="Niu H."/>
            <person name="Lin Q."/>
            <person name="Ohashi N."/>
            <person name="Zhi N."/>
            <person name="Nelson W."/>
            <person name="Brinkac L.M."/>
            <person name="Dodson R.J."/>
            <person name="Rosovitz M.J."/>
            <person name="Sundaram J."/>
            <person name="Daugherty S.C."/>
            <person name="Davidsen T."/>
            <person name="Durkin A.S."/>
            <person name="Gwinn M."/>
            <person name="Haft D.H."/>
            <person name="Selengut J.D."/>
            <person name="Sullivan S.A."/>
            <person name="Zafar N."/>
            <person name="Zhou L."/>
            <person name="Benahmed F."/>
            <person name="Forberger H."/>
            <person name="Halpin R."/>
            <person name="Mulligan S."/>
            <person name="Robinson J."/>
            <person name="White O."/>
            <person name="Rikihisa Y."/>
            <person name="Tettelin H."/>
        </authorList>
    </citation>
    <scope>NUCLEOTIDE SEQUENCE [LARGE SCALE GENOMIC DNA]</scope>
    <source>
        <strain evidence="3">ATCC CRL-10679 / Arkansas</strain>
    </source>
</reference>
<dbReference type="AlphaFoldDB" id="Q2GGJ8"/>
<keyword evidence="2" id="KW-0449">Lipoprotein</keyword>
<dbReference type="RefSeq" id="WP_006010919.1">
    <property type="nucleotide sequence ID" value="NC_007799.1"/>
</dbReference>
<dbReference type="eggNOG" id="COG2913">
    <property type="taxonomic scope" value="Bacteria"/>
</dbReference>
<dbReference type="Proteomes" id="UP000008320">
    <property type="component" value="Chromosome"/>
</dbReference>